<name>A0A0M3K5A9_ANISI</name>
<dbReference type="EMBL" id="UYRR01032407">
    <property type="protein sequence ID" value="VDK55503.1"/>
    <property type="molecule type" value="Genomic_DNA"/>
</dbReference>
<sequence length="140" mass="15806">MSRCKHEINQSLVGSNLFSEAVINREQHNIRTRFESLCRDLGQMIKCIEPVTRTGCGEDAARMMLKFITVGFASFEQLYSQLGISDQLPNSCRQLLTLTLSGRSTERRTTSQRYLQLSTASTTTFSLLLLFLHGVSLKLI</sequence>
<dbReference type="WBParaSite" id="ASIM_0001615001-mRNA-1">
    <property type="protein sequence ID" value="ASIM_0001615001-mRNA-1"/>
    <property type="gene ID" value="ASIM_0001615001"/>
</dbReference>
<evidence type="ECO:0000256" key="1">
    <source>
        <dbReference type="SAM" id="Phobius"/>
    </source>
</evidence>
<reference evidence="2 3" key="2">
    <citation type="submission" date="2018-11" db="EMBL/GenBank/DDBJ databases">
        <authorList>
            <consortium name="Pathogen Informatics"/>
        </authorList>
    </citation>
    <scope>NUCLEOTIDE SEQUENCE [LARGE SCALE GENOMIC DNA]</scope>
</reference>
<gene>
    <name evidence="2" type="ORF">ASIM_LOCUS15557</name>
</gene>
<organism evidence="4">
    <name type="scientific">Anisakis simplex</name>
    <name type="common">Herring worm</name>
    <dbReference type="NCBI Taxonomy" id="6269"/>
    <lineage>
        <taxon>Eukaryota</taxon>
        <taxon>Metazoa</taxon>
        <taxon>Ecdysozoa</taxon>
        <taxon>Nematoda</taxon>
        <taxon>Chromadorea</taxon>
        <taxon>Rhabditida</taxon>
        <taxon>Spirurina</taxon>
        <taxon>Ascaridomorpha</taxon>
        <taxon>Ascaridoidea</taxon>
        <taxon>Anisakidae</taxon>
        <taxon>Anisakis</taxon>
        <taxon>Anisakis simplex complex</taxon>
    </lineage>
</organism>
<reference evidence="4" key="1">
    <citation type="submission" date="2017-02" db="UniProtKB">
        <authorList>
            <consortium name="WormBaseParasite"/>
        </authorList>
    </citation>
    <scope>IDENTIFICATION</scope>
</reference>
<dbReference type="Proteomes" id="UP000267096">
    <property type="component" value="Unassembled WGS sequence"/>
</dbReference>
<dbReference type="PANTHER" id="PTHR36944">
    <property type="entry name" value="PROTEIN CBG02791-RELATED"/>
    <property type="match status" value="1"/>
</dbReference>
<keyword evidence="3" id="KW-1185">Reference proteome</keyword>
<proteinExistence type="predicted"/>
<accession>A0A0M3K5A9</accession>
<evidence type="ECO:0000313" key="2">
    <source>
        <dbReference type="EMBL" id="VDK55503.1"/>
    </source>
</evidence>
<feature type="transmembrane region" description="Helical" evidence="1">
    <location>
        <begin position="114"/>
        <end position="135"/>
    </location>
</feature>
<evidence type="ECO:0000313" key="4">
    <source>
        <dbReference type="WBParaSite" id="ASIM_0001615001-mRNA-1"/>
    </source>
</evidence>
<keyword evidence="1" id="KW-0812">Transmembrane</keyword>
<dbReference type="OrthoDB" id="5845707at2759"/>
<dbReference type="PANTHER" id="PTHR36944:SF4">
    <property type="entry name" value="CPG4 DOMAIN-CONTAINING PROTEIN"/>
    <property type="match status" value="1"/>
</dbReference>
<dbReference type="AlphaFoldDB" id="A0A0M3K5A9"/>
<evidence type="ECO:0000313" key="3">
    <source>
        <dbReference type="Proteomes" id="UP000267096"/>
    </source>
</evidence>
<keyword evidence="1" id="KW-0472">Membrane</keyword>
<keyword evidence="1" id="KW-1133">Transmembrane helix</keyword>
<protein>
    <submittedName>
        <fullName evidence="4">NR LBD domain-containing protein</fullName>
    </submittedName>
</protein>